<evidence type="ECO:0008006" key="4">
    <source>
        <dbReference type="Google" id="ProtNLM"/>
    </source>
</evidence>
<feature type="transmembrane region" description="Helical" evidence="1">
    <location>
        <begin position="136"/>
        <end position="154"/>
    </location>
</feature>
<dbReference type="AlphaFoldDB" id="A0A3E0ERT3"/>
<feature type="transmembrane region" description="Helical" evidence="1">
    <location>
        <begin position="80"/>
        <end position="98"/>
    </location>
</feature>
<accession>A0A3E0ERT3</accession>
<feature type="transmembrane region" description="Helical" evidence="1">
    <location>
        <begin position="110"/>
        <end position="130"/>
    </location>
</feature>
<dbReference type="RefSeq" id="WP_115810241.1">
    <property type="nucleotide sequence ID" value="NZ_QUNI01000002.1"/>
</dbReference>
<feature type="transmembrane region" description="Helical" evidence="1">
    <location>
        <begin position="184"/>
        <end position="202"/>
    </location>
</feature>
<feature type="transmembrane region" description="Helical" evidence="1">
    <location>
        <begin position="288"/>
        <end position="307"/>
    </location>
</feature>
<reference evidence="2 3" key="1">
    <citation type="submission" date="2018-08" db="EMBL/GenBank/DDBJ databases">
        <title>Genomic Encyclopedia of Archaeal and Bacterial Type Strains, Phase II (KMG-II): from individual species to whole genera.</title>
        <authorList>
            <person name="Goeker M."/>
        </authorList>
    </citation>
    <scope>NUCLEOTIDE SEQUENCE [LARGE SCALE GENOMIC DNA]</scope>
    <source>
        <strain evidence="2 3">DSM 100880</strain>
    </source>
</reference>
<feature type="transmembrane region" description="Helical" evidence="1">
    <location>
        <begin position="161"/>
        <end position="178"/>
    </location>
</feature>
<evidence type="ECO:0000313" key="3">
    <source>
        <dbReference type="Proteomes" id="UP000257136"/>
    </source>
</evidence>
<keyword evidence="1" id="KW-0472">Membrane</keyword>
<dbReference type="Proteomes" id="UP000257136">
    <property type="component" value="Unassembled WGS sequence"/>
</dbReference>
<protein>
    <recommendedName>
        <fullName evidence="4">Membrane protein DUF2157</fullName>
    </recommendedName>
</protein>
<sequence length="395" mass="44270">MIAYDKTLLDNVYIDQEANRLKESGFISKEQYKDLSHELPKLKSQNNLFIRIGFFILGCLLYSSICGFISLLGLGAMDNGYLFFIYLFAFIGFGAKEYMSQEMKYFGFGLDDAFILGAILALLIAVGLTFEQNYDPNYLAVIIVLAIASSIAYLRYLNTSLVLLACIGITGSAAYLIFEYLIIGKAILPFAMMLLAGTGYLFSKKKLQNLAFPYYYNGLKLAKGFCLILFYLAGNYYVVRELNFSLSGEFYYNAVSPEIPFALLFWAFTFIIPAVYLIFSLKSKDRMMLWIGFLALCFSFFTFRMYHHVLPPEVALTIGGLAVFAFTYFSIKKTKYNETGITFKADRFTNPNAFSNLQALVAASQFGLKPEVKVEESPMEFGGGGFSGGGSNGEF</sequence>
<feature type="transmembrane region" description="Helical" evidence="1">
    <location>
        <begin position="214"/>
        <end position="239"/>
    </location>
</feature>
<gene>
    <name evidence="2" type="ORF">C8P67_10273</name>
</gene>
<proteinExistence type="predicted"/>
<name>A0A3E0ERT3_9FLAO</name>
<dbReference type="OrthoDB" id="660047at2"/>
<feature type="transmembrane region" description="Helical" evidence="1">
    <location>
        <begin position="48"/>
        <end position="74"/>
    </location>
</feature>
<keyword evidence="1" id="KW-0812">Transmembrane</keyword>
<comment type="caution">
    <text evidence="2">The sequence shown here is derived from an EMBL/GenBank/DDBJ whole genome shotgun (WGS) entry which is preliminary data.</text>
</comment>
<keyword evidence="1" id="KW-1133">Transmembrane helix</keyword>
<dbReference type="EMBL" id="QUNI01000002">
    <property type="protein sequence ID" value="REH00826.1"/>
    <property type="molecule type" value="Genomic_DNA"/>
</dbReference>
<evidence type="ECO:0000256" key="1">
    <source>
        <dbReference type="SAM" id="Phobius"/>
    </source>
</evidence>
<organism evidence="2 3">
    <name type="scientific">Flavobacterium aquicola</name>
    <dbReference type="NCBI Taxonomy" id="1682742"/>
    <lineage>
        <taxon>Bacteria</taxon>
        <taxon>Pseudomonadati</taxon>
        <taxon>Bacteroidota</taxon>
        <taxon>Flavobacteriia</taxon>
        <taxon>Flavobacteriales</taxon>
        <taxon>Flavobacteriaceae</taxon>
        <taxon>Flavobacterium</taxon>
    </lineage>
</organism>
<keyword evidence="3" id="KW-1185">Reference proteome</keyword>
<feature type="transmembrane region" description="Helical" evidence="1">
    <location>
        <begin position="259"/>
        <end position="281"/>
    </location>
</feature>
<feature type="transmembrane region" description="Helical" evidence="1">
    <location>
        <begin position="313"/>
        <end position="331"/>
    </location>
</feature>
<evidence type="ECO:0000313" key="2">
    <source>
        <dbReference type="EMBL" id="REH00826.1"/>
    </source>
</evidence>